<keyword evidence="3 7" id="KW-0269">Exonuclease</keyword>
<dbReference type="EMBL" id="RWJF01000001">
    <property type="protein sequence ID" value="RST30142.1"/>
    <property type="molecule type" value="Genomic_DNA"/>
</dbReference>
<comment type="caution">
    <text evidence="7">The sequence shown here is derived from an EMBL/GenBank/DDBJ whole genome shotgun (WGS) entry which is preliminary data.</text>
</comment>
<protein>
    <submittedName>
        <fullName evidence="7">3'-5' exonuclease</fullName>
    </submittedName>
</protein>
<dbReference type="OrthoDB" id="7427781at2"/>
<evidence type="ECO:0000313" key="8">
    <source>
        <dbReference type="Proteomes" id="UP000274661"/>
    </source>
</evidence>
<dbReference type="PANTHER" id="PTHR30231">
    <property type="entry name" value="DNA POLYMERASE III SUBUNIT EPSILON"/>
    <property type="match status" value="1"/>
</dbReference>
<evidence type="ECO:0000256" key="3">
    <source>
        <dbReference type="ARBA" id="ARBA00022839"/>
    </source>
</evidence>
<feature type="domain" description="Exonuclease" evidence="6">
    <location>
        <begin position="30"/>
        <end position="199"/>
    </location>
</feature>
<evidence type="ECO:0000259" key="6">
    <source>
        <dbReference type="SMART" id="SM00479"/>
    </source>
</evidence>
<dbReference type="SMART" id="SM00479">
    <property type="entry name" value="EXOIII"/>
    <property type="match status" value="1"/>
</dbReference>
<dbReference type="AlphaFoldDB" id="A0A3R9YLC8"/>
<dbReference type="SUPFAM" id="SSF53098">
    <property type="entry name" value="Ribonuclease H-like"/>
    <property type="match status" value="1"/>
</dbReference>
<evidence type="ECO:0000256" key="2">
    <source>
        <dbReference type="ARBA" id="ARBA00022801"/>
    </source>
</evidence>
<proteinExistence type="predicted"/>
<evidence type="ECO:0000313" key="7">
    <source>
        <dbReference type="EMBL" id="RST30142.1"/>
    </source>
</evidence>
<accession>A0A3R9YLC8</accession>
<dbReference type="GO" id="GO:0003676">
    <property type="term" value="F:nucleic acid binding"/>
    <property type="evidence" value="ECO:0007669"/>
    <property type="project" value="InterPro"/>
</dbReference>
<dbReference type="Pfam" id="PF00929">
    <property type="entry name" value="RNase_T"/>
    <property type="match status" value="1"/>
</dbReference>
<comment type="function">
    <text evidence="4">DNA polymerase III is a complex, multichain enzyme responsible for most of the replicative synthesis in bacteria. The epsilon subunit contain the editing function and is a proofreading 3'-5' exonuclease.</text>
</comment>
<comment type="subunit">
    <text evidence="5">DNA polymerase III contains a core (composed of alpha, epsilon and theta chains) that associates with a tau subunit. This core dimerizes to form the POLIII' complex. PolIII' associates with the gamma complex (composed of gamma, delta, delta', psi and chi chains) and with the beta chain to form the complete DNA polymerase III complex.</text>
</comment>
<name>A0A3R9YLC8_9SPHN</name>
<gene>
    <name evidence="7" type="ORF">HMF7854_04360</name>
</gene>
<dbReference type="Gene3D" id="3.30.420.10">
    <property type="entry name" value="Ribonuclease H-like superfamily/Ribonuclease H"/>
    <property type="match status" value="1"/>
</dbReference>
<keyword evidence="2" id="KW-0378">Hydrolase</keyword>
<sequence>MKAKRRSSAEWWAWCGEFDEVSRCAPLPPVFVVLDLETTGLRCSHHEIIEMAAIKVEVGKDRHAAFHSLVVPSKRVSARITQLTGLNRDMLVRDGKALAAVVPSFLSFCEKLPLVAFNAPFDRMFIEAACERLGHTAPSASRWKCALQLARRAWPYRKSHKLTSLAADAGLSIAGAHRALVDCQNTAHIFALATRVLTGA</sequence>
<keyword evidence="8" id="KW-1185">Reference proteome</keyword>
<dbReference type="InterPro" id="IPR036397">
    <property type="entry name" value="RNaseH_sf"/>
</dbReference>
<keyword evidence="1" id="KW-0540">Nuclease</keyword>
<organism evidence="7 8">
    <name type="scientific">Sphingomonas ginkgonis</name>
    <dbReference type="NCBI Taxonomy" id="2315330"/>
    <lineage>
        <taxon>Bacteria</taxon>
        <taxon>Pseudomonadati</taxon>
        <taxon>Pseudomonadota</taxon>
        <taxon>Alphaproteobacteria</taxon>
        <taxon>Sphingomonadales</taxon>
        <taxon>Sphingomonadaceae</taxon>
        <taxon>Sphingomonas</taxon>
    </lineage>
</organism>
<evidence type="ECO:0000256" key="4">
    <source>
        <dbReference type="ARBA" id="ARBA00025483"/>
    </source>
</evidence>
<dbReference type="Proteomes" id="UP000274661">
    <property type="component" value="Unassembled WGS sequence"/>
</dbReference>
<dbReference type="FunFam" id="3.30.420.10:FF:000045">
    <property type="entry name" value="3'-5' exonuclease DinG"/>
    <property type="match status" value="1"/>
</dbReference>
<dbReference type="InterPro" id="IPR013520">
    <property type="entry name" value="Ribonucl_H"/>
</dbReference>
<dbReference type="PANTHER" id="PTHR30231:SF4">
    <property type="entry name" value="PROTEIN NEN2"/>
    <property type="match status" value="1"/>
</dbReference>
<reference evidence="7 8" key="1">
    <citation type="submission" date="2018-12" db="EMBL/GenBank/DDBJ databases">
        <title>Sphingomonas sp. HMF7854 Genome sequencing and assembly.</title>
        <authorList>
            <person name="Cha I."/>
            <person name="Kang H."/>
            <person name="Kim H."/>
            <person name="Kang J."/>
            <person name="Joh K."/>
        </authorList>
    </citation>
    <scope>NUCLEOTIDE SEQUENCE [LARGE SCALE GENOMIC DNA]</scope>
    <source>
        <strain evidence="7 8">HMF7854</strain>
    </source>
</reference>
<dbReference type="InterPro" id="IPR012337">
    <property type="entry name" value="RNaseH-like_sf"/>
</dbReference>
<dbReference type="CDD" id="cd06127">
    <property type="entry name" value="DEDDh"/>
    <property type="match status" value="1"/>
</dbReference>
<dbReference type="GO" id="GO:0006259">
    <property type="term" value="P:DNA metabolic process"/>
    <property type="evidence" value="ECO:0007669"/>
    <property type="project" value="UniProtKB-ARBA"/>
</dbReference>
<dbReference type="GO" id="GO:0008408">
    <property type="term" value="F:3'-5' exonuclease activity"/>
    <property type="evidence" value="ECO:0007669"/>
    <property type="project" value="TreeGrafter"/>
</dbReference>
<evidence type="ECO:0000256" key="1">
    <source>
        <dbReference type="ARBA" id="ARBA00022722"/>
    </source>
</evidence>
<evidence type="ECO:0000256" key="5">
    <source>
        <dbReference type="ARBA" id="ARBA00026073"/>
    </source>
</evidence>